<sequence length="52" mass="6033">MKQTAQKKPKVFRTLIRRIHISRKTARDESNGPAAGRKNEKQETHPPFFFGP</sequence>
<proteinExistence type="predicted"/>
<reference evidence="2 3" key="1">
    <citation type="submission" date="2015-12" db="EMBL/GenBank/DDBJ databases">
        <title>Draft genome sequence of the thermoanaerobe Thermotalea metallivorans, an isolate from the runoff channel of the Great Artesian Basin, Australia.</title>
        <authorList>
            <person name="Patel B.K."/>
        </authorList>
    </citation>
    <scope>NUCLEOTIDE SEQUENCE [LARGE SCALE GENOMIC DNA]</scope>
    <source>
        <strain evidence="2 3">B2-1</strain>
    </source>
</reference>
<dbReference type="EMBL" id="LOEE01000019">
    <property type="protein sequence ID" value="KXG77157.1"/>
    <property type="molecule type" value="Genomic_DNA"/>
</dbReference>
<keyword evidence="3" id="KW-1185">Reference proteome</keyword>
<dbReference type="PATRIC" id="fig|520762.4.peg.766"/>
<name>A0A140L9D2_9FIRM</name>
<dbReference type="OrthoDB" id="9938784at2"/>
<dbReference type="Proteomes" id="UP000070456">
    <property type="component" value="Unassembled WGS sequence"/>
</dbReference>
<dbReference type="STRING" id="520762.AN619_06870"/>
<evidence type="ECO:0000313" key="3">
    <source>
        <dbReference type="Proteomes" id="UP000070456"/>
    </source>
</evidence>
<evidence type="ECO:0000313" key="2">
    <source>
        <dbReference type="EMBL" id="KXG77157.1"/>
    </source>
</evidence>
<comment type="caution">
    <text evidence="2">The sequence shown here is derived from an EMBL/GenBank/DDBJ whole genome shotgun (WGS) entry which is preliminary data.</text>
</comment>
<evidence type="ECO:0000256" key="1">
    <source>
        <dbReference type="SAM" id="MobiDB-lite"/>
    </source>
</evidence>
<dbReference type="RefSeq" id="WP_157064891.1">
    <property type="nucleotide sequence ID" value="NZ_LOEE01000019.1"/>
</dbReference>
<accession>A0A140L9D2</accession>
<protein>
    <submittedName>
        <fullName evidence="2">Uncharacterized protein</fullName>
    </submittedName>
</protein>
<dbReference type="AlphaFoldDB" id="A0A140L9D2"/>
<feature type="region of interest" description="Disordered" evidence="1">
    <location>
        <begin position="22"/>
        <end position="52"/>
    </location>
</feature>
<organism evidence="2 3">
    <name type="scientific">Thermotalea metallivorans</name>
    <dbReference type="NCBI Taxonomy" id="520762"/>
    <lineage>
        <taxon>Bacteria</taxon>
        <taxon>Bacillati</taxon>
        <taxon>Bacillota</taxon>
        <taxon>Clostridia</taxon>
        <taxon>Peptostreptococcales</taxon>
        <taxon>Thermotaleaceae</taxon>
        <taxon>Thermotalea</taxon>
    </lineage>
</organism>
<gene>
    <name evidence="2" type="ORF">AN619_06870</name>
</gene>